<gene>
    <name evidence="1" type="ORF">H261_17868</name>
</gene>
<protein>
    <submittedName>
        <fullName evidence="1">Uncharacterized protein</fullName>
    </submittedName>
</protein>
<dbReference type="STRING" id="1244869.H261_17868"/>
<dbReference type="EMBL" id="AONQ01000061">
    <property type="protein sequence ID" value="EME68543.1"/>
    <property type="molecule type" value="Genomic_DNA"/>
</dbReference>
<evidence type="ECO:0000313" key="1">
    <source>
        <dbReference type="EMBL" id="EME68543.1"/>
    </source>
</evidence>
<dbReference type="RefSeq" id="WP_008620218.1">
    <property type="nucleotide sequence ID" value="NZ_AONQ01000061.1"/>
</dbReference>
<evidence type="ECO:0000313" key="2">
    <source>
        <dbReference type="Proteomes" id="UP000011744"/>
    </source>
</evidence>
<dbReference type="AlphaFoldDB" id="M3A6X9"/>
<name>M3A6X9_9PROT</name>
<dbReference type="PATRIC" id="fig|1244869.3.peg.3574"/>
<dbReference type="eggNOG" id="ENOG502ZMFD">
    <property type="taxonomic scope" value="Bacteria"/>
</dbReference>
<comment type="caution">
    <text evidence="1">The sequence shown here is derived from an EMBL/GenBank/DDBJ whole genome shotgun (WGS) entry which is preliminary data.</text>
</comment>
<organism evidence="1 2">
    <name type="scientific">Paramagnetospirillum caucaseum</name>
    <dbReference type="NCBI Taxonomy" id="1244869"/>
    <lineage>
        <taxon>Bacteria</taxon>
        <taxon>Pseudomonadati</taxon>
        <taxon>Pseudomonadota</taxon>
        <taxon>Alphaproteobacteria</taxon>
        <taxon>Rhodospirillales</taxon>
        <taxon>Magnetospirillaceae</taxon>
        <taxon>Paramagnetospirillum</taxon>
    </lineage>
</organism>
<keyword evidence="2" id="KW-1185">Reference proteome</keyword>
<accession>M3A6X9</accession>
<reference evidence="1 2" key="1">
    <citation type="journal article" date="2014" name="Genome Announc.">
        <title>Draft Genome Sequence of Magnetospirillum sp. Strain SO-1, a Freshwater Magnetotactic Bacterium Isolated from the Ol'khovka River, Russia.</title>
        <authorList>
            <person name="Grouzdev D.S."/>
            <person name="Dziuba M.V."/>
            <person name="Sukhacheva M.S."/>
            <person name="Mardanov A.V."/>
            <person name="Beletskiy A.V."/>
            <person name="Kuznetsov B.B."/>
            <person name="Skryabin K.G."/>
        </authorList>
    </citation>
    <scope>NUCLEOTIDE SEQUENCE [LARGE SCALE GENOMIC DNA]</scope>
    <source>
        <strain evidence="1 2">SO-1</strain>
    </source>
</reference>
<proteinExistence type="predicted"/>
<sequence>MGQKAARREKLAAIRDRVWAIIAAPEAHSLMSRERALDSLGYLWEIEKDGGSTLLVL</sequence>
<dbReference type="Proteomes" id="UP000011744">
    <property type="component" value="Unassembled WGS sequence"/>
</dbReference>